<gene>
    <name evidence="1" type="ORF">KSF_089540</name>
</gene>
<organism evidence="1 2">
    <name type="scientific">Reticulibacter mediterranei</name>
    <dbReference type="NCBI Taxonomy" id="2778369"/>
    <lineage>
        <taxon>Bacteria</taxon>
        <taxon>Bacillati</taxon>
        <taxon>Chloroflexota</taxon>
        <taxon>Ktedonobacteria</taxon>
        <taxon>Ktedonobacterales</taxon>
        <taxon>Reticulibacteraceae</taxon>
        <taxon>Reticulibacter</taxon>
    </lineage>
</organism>
<protein>
    <submittedName>
        <fullName evidence="1">Uncharacterized protein</fullName>
    </submittedName>
</protein>
<comment type="caution">
    <text evidence="1">The sequence shown here is derived from an EMBL/GenBank/DDBJ whole genome shotgun (WGS) entry which is preliminary data.</text>
</comment>
<sequence>MNEEETRYESTKKSKRQPYRVRLPGFITDKEVGLGDIIKHTTSYVGIAPCGGCAHRAARLNNWLVFSGKHP</sequence>
<proteinExistence type="predicted"/>
<name>A0A8J3IQI0_9CHLR</name>
<dbReference type="EMBL" id="BNJK01000002">
    <property type="protein sequence ID" value="GHO98906.1"/>
    <property type="molecule type" value="Genomic_DNA"/>
</dbReference>
<accession>A0A8J3IQI0</accession>
<dbReference type="AlphaFoldDB" id="A0A8J3IQI0"/>
<reference evidence="1" key="1">
    <citation type="submission" date="2020-10" db="EMBL/GenBank/DDBJ databases">
        <title>Taxonomic study of unclassified bacteria belonging to the class Ktedonobacteria.</title>
        <authorList>
            <person name="Yabe S."/>
            <person name="Wang C.M."/>
            <person name="Zheng Y."/>
            <person name="Sakai Y."/>
            <person name="Cavaletti L."/>
            <person name="Monciardini P."/>
            <person name="Donadio S."/>
        </authorList>
    </citation>
    <scope>NUCLEOTIDE SEQUENCE</scope>
    <source>
        <strain evidence="1">ID150040</strain>
    </source>
</reference>
<keyword evidence="2" id="KW-1185">Reference proteome</keyword>
<evidence type="ECO:0000313" key="1">
    <source>
        <dbReference type="EMBL" id="GHO98906.1"/>
    </source>
</evidence>
<evidence type="ECO:0000313" key="2">
    <source>
        <dbReference type="Proteomes" id="UP000597444"/>
    </source>
</evidence>
<dbReference type="RefSeq" id="WP_220209580.1">
    <property type="nucleotide sequence ID" value="NZ_BNJK01000002.1"/>
</dbReference>
<dbReference type="Proteomes" id="UP000597444">
    <property type="component" value="Unassembled WGS sequence"/>
</dbReference>